<dbReference type="GO" id="GO:0006508">
    <property type="term" value="P:proteolysis"/>
    <property type="evidence" value="ECO:0007669"/>
    <property type="project" value="UniProtKB-KW"/>
</dbReference>
<dbReference type="SMART" id="SM00020">
    <property type="entry name" value="Tryp_SPc"/>
    <property type="match status" value="1"/>
</dbReference>
<accession>T2MGB0</accession>
<evidence type="ECO:0000256" key="4">
    <source>
        <dbReference type="ARBA" id="ARBA00022729"/>
    </source>
</evidence>
<dbReference type="InterPro" id="IPR048365">
    <property type="entry name" value="TNP-like_RNaseH_N"/>
</dbReference>
<name>T2MGB0_HYDVU</name>
<organism evidence="10">
    <name type="scientific">Hydra vulgaris</name>
    <name type="common">Hydra</name>
    <name type="synonym">Hydra attenuata</name>
    <dbReference type="NCBI Taxonomy" id="6087"/>
    <lineage>
        <taxon>Eukaryota</taxon>
        <taxon>Metazoa</taxon>
        <taxon>Cnidaria</taxon>
        <taxon>Hydrozoa</taxon>
        <taxon>Hydroidolina</taxon>
        <taxon>Anthoathecata</taxon>
        <taxon>Aplanulata</taxon>
        <taxon>Hydridae</taxon>
        <taxon>Hydra</taxon>
    </lineage>
</organism>
<keyword evidence="5 8" id="KW-0378">Hydrolase</keyword>
<keyword evidence="6 8" id="KW-0720">Serine protease</keyword>
<evidence type="ECO:0000256" key="6">
    <source>
        <dbReference type="ARBA" id="ARBA00022825"/>
    </source>
</evidence>
<dbReference type="PROSITE" id="PS50240">
    <property type="entry name" value="TRYPSIN_DOM"/>
    <property type="match status" value="1"/>
</dbReference>
<keyword evidence="2" id="KW-0964">Secreted</keyword>
<gene>
    <name evidence="10" type="primary">CTRB1</name>
</gene>
<keyword evidence="4" id="KW-0732">Signal</keyword>
<dbReference type="InterPro" id="IPR050127">
    <property type="entry name" value="Serine_Proteases_S1"/>
</dbReference>
<evidence type="ECO:0000259" key="9">
    <source>
        <dbReference type="PROSITE" id="PS50240"/>
    </source>
</evidence>
<dbReference type="Pfam" id="PF00089">
    <property type="entry name" value="Trypsin"/>
    <property type="match status" value="1"/>
</dbReference>
<dbReference type="FunFam" id="2.40.10.10:FF:000120">
    <property type="entry name" value="Putative serine protease"/>
    <property type="match status" value="1"/>
</dbReference>
<protein>
    <submittedName>
        <fullName evidence="10">Chymotrypsinogen B</fullName>
    </submittedName>
</protein>
<evidence type="ECO:0000256" key="2">
    <source>
        <dbReference type="ARBA" id="ARBA00022525"/>
    </source>
</evidence>
<dbReference type="InterPro" id="IPR033116">
    <property type="entry name" value="TRYPSIN_SER"/>
</dbReference>
<dbReference type="PROSITE" id="PS00134">
    <property type="entry name" value="TRYPSIN_HIS"/>
    <property type="match status" value="1"/>
</dbReference>
<dbReference type="InterPro" id="IPR001254">
    <property type="entry name" value="Trypsin_dom"/>
</dbReference>
<evidence type="ECO:0000313" key="10">
    <source>
        <dbReference type="EMBL" id="CDG71313.1"/>
    </source>
</evidence>
<dbReference type="InterPro" id="IPR043504">
    <property type="entry name" value="Peptidase_S1_PA_chymotrypsin"/>
</dbReference>
<keyword evidence="3 8" id="KW-0645">Protease</keyword>
<dbReference type="GO" id="GO:0005615">
    <property type="term" value="C:extracellular space"/>
    <property type="evidence" value="ECO:0007669"/>
    <property type="project" value="TreeGrafter"/>
</dbReference>
<dbReference type="AlphaFoldDB" id="T2MGB0"/>
<dbReference type="PROSITE" id="PS00135">
    <property type="entry name" value="TRYPSIN_SER"/>
    <property type="match status" value="1"/>
</dbReference>
<evidence type="ECO:0000256" key="3">
    <source>
        <dbReference type="ARBA" id="ARBA00022670"/>
    </source>
</evidence>
<feature type="non-terminal residue" evidence="10">
    <location>
        <position position="1"/>
    </location>
</feature>
<dbReference type="PANTHER" id="PTHR24264:SF65">
    <property type="entry name" value="SRCR DOMAIN-CONTAINING PROTEIN"/>
    <property type="match status" value="1"/>
</dbReference>
<dbReference type="SUPFAM" id="SSF50494">
    <property type="entry name" value="Trypsin-like serine proteases"/>
    <property type="match status" value="1"/>
</dbReference>
<proteinExistence type="evidence at transcript level"/>
<dbReference type="PRINTS" id="PR00722">
    <property type="entry name" value="CHYMOTRYPSIN"/>
</dbReference>
<dbReference type="Pfam" id="PF21787">
    <property type="entry name" value="TNP-like_RNaseH_N"/>
    <property type="match status" value="1"/>
</dbReference>
<evidence type="ECO:0000256" key="7">
    <source>
        <dbReference type="ARBA" id="ARBA00023157"/>
    </source>
</evidence>
<dbReference type="EMBL" id="HAAD01005081">
    <property type="protein sequence ID" value="CDG71313.1"/>
    <property type="molecule type" value="mRNA"/>
</dbReference>
<reference evidence="10" key="1">
    <citation type="journal article" date="2013" name="Genome Biol. Evol.">
        <title>Punctuated emergences of genetic and phenotypic innovations in eumetazoan, bilaterian, euteleostome, and hominidae ancestors.</title>
        <authorList>
            <person name="Wenger Y."/>
            <person name="Galliot B."/>
        </authorList>
    </citation>
    <scope>NUCLEOTIDE SEQUENCE</scope>
    <source>
        <tissue evidence="10">Whole animals</tissue>
    </source>
</reference>
<feature type="domain" description="Peptidase S1" evidence="9">
    <location>
        <begin position="673"/>
        <end position="907"/>
    </location>
</feature>
<dbReference type="InterPro" id="IPR001314">
    <property type="entry name" value="Peptidase_S1A"/>
</dbReference>
<dbReference type="InterPro" id="IPR018114">
    <property type="entry name" value="TRYPSIN_HIS"/>
</dbReference>
<dbReference type="Gene3D" id="2.40.10.10">
    <property type="entry name" value="Trypsin-like serine proteases"/>
    <property type="match status" value="1"/>
</dbReference>
<keyword evidence="7" id="KW-1015">Disulfide bond</keyword>
<comment type="subcellular location">
    <subcellularLocation>
        <location evidence="1">Secreted</location>
    </subcellularLocation>
</comment>
<dbReference type="OrthoDB" id="10061449at2759"/>
<dbReference type="GO" id="GO:0004252">
    <property type="term" value="F:serine-type endopeptidase activity"/>
    <property type="evidence" value="ECO:0007669"/>
    <property type="project" value="InterPro"/>
</dbReference>
<sequence length="907" mass="101757">MNELPLRHLLINLDRSTYGPKSISGPIGKLLKNIDLPIVSFQPTEGNVLSSIDADNLSTDQRQAIEKNAVSVGENIHQDLQKIINSFSEKVNLSREISSFMKLFLSEQLKYLTEHPSQTRFHPIVIKYSLALYAKSPAAYDILHLQKGGKALEQYIILSFDEMKIQNDLVWDKHTGDLIGFVNLGDDDLTQATFEKTDTLASHILVFLIRSAMNPLSYAFASFATDSIMSFQIFSIFWRAVTILERTCKLKVIAVTCDGASPNHAFYKMHMNNDNKANGITYRTKNIYADDERYIWFFSDPPHLIKTSRNCLSNSGSNRCSRYMWNNGKYLLWSHIAKFYYEDMESVQILSATVGNTLLEFGPDEASETANFCLLMDKFFDYCNVTKTKEHLKNRKTFEGLSRTVNSLVECDQYLLSKGFLYVLTEIFCQDALENYFGKQRTIGCSRDNPNLKDTGYNDNIIKSQFTIQPLGGNVRQHTNEWTIYSCDYGKTKNLRVLEKLKISEETSDLASEYEGDSCRRKTTSKRLSPSLFASEIHGNMYSKDDFNFNMPFSLQPAVISTSTPSSQPLLPIPRHAINWPATAGGKYISDINSPVMNVFMTDKLQMNCCRSGKRSNKYSIEAFVKFIAIAVRKRCKNATDKDVNKAITAALHNSTARGGRRCGTSKFQRGKVIGGTTAIRGSWPWQILILNNNIPICGGTLIAPNWILTAAHCLNKTNAQQHVLRGGEHNINIQEGTEEDIPAADFFIHPSYNPRTANNDIALIKLSRPFKITDYVSTACLPNDEVPTGASCYIAGWGKVAYPGQMTHILQQGNMNVVDRRKCHTLNSRNLPWPITNSMICAGDGGSSPMSGCHGDSGGPLICYKNGIWEVHGAVSHGSDDCQSVKAYTVFANVAYFKPWIDEIIK</sequence>
<dbReference type="PANTHER" id="PTHR24264">
    <property type="entry name" value="TRYPSIN-RELATED"/>
    <property type="match status" value="1"/>
</dbReference>
<evidence type="ECO:0000256" key="8">
    <source>
        <dbReference type="RuleBase" id="RU363034"/>
    </source>
</evidence>
<evidence type="ECO:0000256" key="5">
    <source>
        <dbReference type="ARBA" id="ARBA00022801"/>
    </source>
</evidence>
<evidence type="ECO:0000256" key="1">
    <source>
        <dbReference type="ARBA" id="ARBA00004613"/>
    </source>
</evidence>
<dbReference type="CDD" id="cd00190">
    <property type="entry name" value="Tryp_SPc"/>
    <property type="match status" value="1"/>
</dbReference>
<dbReference type="InterPro" id="IPR009003">
    <property type="entry name" value="Peptidase_S1_PA"/>
</dbReference>